<dbReference type="InParanoid" id="A0A0C2WEC2"/>
<evidence type="ECO:0000313" key="2">
    <source>
        <dbReference type="Proteomes" id="UP000054549"/>
    </source>
</evidence>
<reference evidence="1 2" key="1">
    <citation type="submission" date="2014-04" db="EMBL/GenBank/DDBJ databases">
        <title>Evolutionary Origins and Diversification of the Mycorrhizal Mutualists.</title>
        <authorList>
            <consortium name="DOE Joint Genome Institute"/>
            <consortium name="Mycorrhizal Genomics Consortium"/>
            <person name="Kohler A."/>
            <person name="Kuo A."/>
            <person name="Nagy L.G."/>
            <person name="Floudas D."/>
            <person name="Copeland A."/>
            <person name="Barry K.W."/>
            <person name="Cichocki N."/>
            <person name="Veneault-Fourrey C."/>
            <person name="LaButti K."/>
            <person name="Lindquist E.A."/>
            <person name="Lipzen A."/>
            <person name="Lundell T."/>
            <person name="Morin E."/>
            <person name="Murat C."/>
            <person name="Riley R."/>
            <person name="Ohm R."/>
            <person name="Sun H."/>
            <person name="Tunlid A."/>
            <person name="Henrissat B."/>
            <person name="Grigoriev I.V."/>
            <person name="Hibbett D.S."/>
            <person name="Martin F."/>
        </authorList>
    </citation>
    <scope>NUCLEOTIDE SEQUENCE [LARGE SCALE GENOMIC DNA]</scope>
    <source>
        <strain evidence="1 2">Koide BX008</strain>
    </source>
</reference>
<dbReference type="OrthoDB" id="3215163at2759"/>
<proteinExistence type="predicted"/>
<name>A0A0C2WEC2_AMAMK</name>
<evidence type="ECO:0000313" key="1">
    <source>
        <dbReference type="EMBL" id="KIL54393.1"/>
    </source>
</evidence>
<dbReference type="STRING" id="946122.A0A0C2WEC2"/>
<dbReference type="HOGENOM" id="CLU_1517504_0_0_1"/>
<dbReference type="Proteomes" id="UP000054549">
    <property type="component" value="Unassembled WGS sequence"/>
</dbReference>
<accession>A0A0C2WEC2</accession>
<gene>
    <name evidence="1" type="ORF">M378DRAFT_18924</name>
</gene>
<protein>
    <submittedName>
        <fullName evidence="1">Uncharacterized protein</fullName>
    </submittedName>
</protein>
<sequence>MEAQTSSFPDEDPISLSYVKPDLRLKVIEIIHSSTSHRPSKSGDITNSQTPCFAIALCRVLQSPCSTSTTSNIGLSFHTSYHTFNVKVTFSNASSVSPSSIVRNAVLFKDGIEVLVWRPWHEVKVSSPHDGMEEKAALAIDETYYNDQRMPASFPMSLTTFLRPKKIQAVLESRRRL</sequence>
<organism evidence="1 2">
    <name type="scientific">Amanita muscaria (strain Koide BX008)</name>
    <dbReference type="NCBI Taxonomy" id="946122"/>
    <lineage>
        <taxon>Eukaryota</taxon>
        <taxon>Fungi</taxon>
        <taxon>Dikarya</taxon>
        <taxon>Basidiomycota</taxon>
        <taxon>Agaricomycotina</taxon>
        <taxon>Agaricomycetes</taxon>
        <taxon>Agaricomycetidae</taxon>
        <taxon>Agaricales</taxon>
        <taxon>Pluteineae</taxon>
        <taxon>Amanitaceae</taxon>
        <taxon>Amanita</taxon>
    </lineage>
</organism>
<keyword evidence="2" id="KW-1185">Reference proteome</keyword>
<dbReference type="AlphaFoldDB" id="A0A0C2WEC2"/>
<dbReference type="EMBL" id="KN818768">
    <property type="protein sequence ID" value="KIL54393.1"/>
    <property type="molecule type" value="Genomic_DNA"/>
</dbReference>